<protein>
    <submittedName>
        <fullName evidence="1">Uncharacterized protein</fullName>
    </submittedName>
</protein>
<organism evidence="1 2">
    <name type="scientific">Claviceps purpurea (strain 20.1)</name>
    <name type="common">Ergot fungus</name>
    <name type="synonym">Sphacelia segetum</name>
    <dbReference type="NCBI Taxonomy" id="1111077"/>
    <lineage>
        <taxon>Eukaryota</taxon>
        <taxon>Fungi</taxon>
        <taxon>Dikarya</taxon>
        <taxon>Ascomycota</taxon>
        <taxon>Pezizomycotina</taxon>
        <taxon>Sordariomycetes</taxon>
        <taxon>Hypocreomycetidae</taxon>
        <taxon>Hypocreales</taxon>
        <taxon>Clavicipitaceae</taxon>
        <taxon>Claviceps</taxon>
    </lineage>
</organism>
<proteinExistence type="predicted"/>
<comment type="caution">
    <text evidence="1">The sequence shown here is derived from an EMBL/GenBank/DDBJ whole genome shotgun (WGS) entry which is preliminary data.</text>
</comment>
<sequence>MEALNKNTMSRLESSINCLGCRTMFWIPSPAFKWAPRSKASIPWLKCLWLPHTAIGACLRELEQASPT</sequence>
<evidence type="ECO:0000313" key="2">
    <source>
        <dbReference type="Proteomes" id="UP000016801"/>
    </source>
</evidence>
<keyword evidence="2" id="KW-1185">Reference proteome</keyword>
<dbReference type="EMBL" id="CAGA01000012">
    <property type="protein sequence ID" value="CCE29223.1"/>
    <property type="molecule type" value="Genomic_DNA"/>
</dbReference>
<accession>M1W8F6</accession>
<evidence type="ECO:0000313" key="1">
    <source>
        <dbReference type="EMBL" id="CCE29223.1"/>
    </source>
</evidence>
<name>M1W8F6_CLAP2</name>
<dbReference type="HOGENOM" id="CLU_2793794_0_0_1"/>
<dbReference type="AlphaFoldDB" id="M1W8F6"/>
<gene>
    <name evidence="1" type="ORF">CPUR_02916</name>
</gene>
<reference evidence="1 2" key="1">
    <citation type="journal article" date="2013" name="PLoS Genet.">
        <title>Plant-symbiotic fungi as chemical engineers: Multi-genome analysis of the Clavicipitaceae reveals dynamics of alkaloid loci.</title>
        <authorList>
            <person name="Schardl C.L."/>
            <person name="Young C.A."/>
            <person name="Hesse U."/>
            <person name="Amyotte S.G."/>
            <person name="Andreeva K."/>
            <person name="Calie P.J."/>
            <person name="Fleetwood D.J."/>
            <person name="Haws D.C."/>
            <person name="Moore N."/>
            <person name="Oeser B."/>
            <person name="Panaccione D.G."/>
            <person name="Schweri K.K."/>
            <person name="Voisey C.R."/>
            <person name="Farman M.L."/>
            <person name="Jaromczyk J.W."/>
            <person name="Roe B.A."/>
            <person name="O'Sullivan D.M."/>
            <person name="Scott B."/>
            <person name="Tudzynski P."/>
            <person name="An Z."/>
            <person name="Arnaoudova E.G."/>
            <person name="Bullock C.T."/>
            <person name="Charlton N.D."/>
            <person name="Chen L."/>
            <person name="Cox M."/>
            <person name="Dinkins R.D."/>
            <person name="Florea S."/>
            <person name="Glenn A.E."/>
            <person name="Gordon A."/>
            <person name="Gueldener U."/>
            <person name="Harris D.R."/>
            <person name="Hollin W."/>
            <person name="Jaromczyk J."/>
            <person name="Johnson R.D."/>
            <person name="Khan A.K."/>
            <person name="Leistner E."/>
            <person name="Leuchtmann A."/>
            <person name="Li C."/>
            <person name="Liu J."/>
            <person name="Liu J."/>
            <person name="Liu M."/>
            <person name="Mace W."/>
            <person name="Machado C."/>
            <person name="Nagabhyru P."/>
            <person name="Pan J."/>
            <person name="Schmid J."/>
            <person name="Sugawara K."/>
            <person name="Steiner U."/>
            <person name="Takach J.E."/>
            <person name="Tanaka E."/>
            <person name="Webb J.S."/>
            <person name="Wilson E.V."/>
            <person name="Wiseman J.L."/>
            <person name="Yoshida R."/>
            <person name="Zeng Z."/>
        </authorList>
    </citation>
    <scope>NUCLEOTIDE SEQUENCE [LARGE SCALE GENOMIC DNA]</scope>
    <source>
        <strain evidence="1 2">20.1</strain>
    </source>
</reference>
<dbReference type="VEuPathDB" id="FungiDB:CPUR_02916"/>
<dbReference type="Proteomes" id="UP000016801">
    <property type="component" value="Unassembled WGS sequence"/>
</dbReference>